<dbReference type="Proteomes" id="UP000239649">
    <property type="component" value="Unassembled WGS sequence"/>
</dbReference>
<reference evidence="2 3" key="1">
    <citation type="journal article" date="2018" name="Plant J.">
        <title>Genome sequences of Chlorella sorokiniana UTEX 1602 and Micractinium conductrix SAG 241.80: implications to maltose excretion by a green alga.</title>
        <authorList>
            <person name="Arriola M.B."/>
            <person name="Velmurugan N."/>
            <person name="Zhang Y."/>
            <person name="Plunkett M.H."/>
            <person name="Hondzo H."/>
            <person name="Barney B.M."/>
        </authorList>
    </citation>
    <scope>NUCLEOTIDE SEQUENCE [LARGE SCALE GENOMIC DNA]</scope>
    <source>
        <strain evidence="2 3">SAG 241.80</strain>
    </source>
</reference>
<feature type="region of interest" description="Disordered" evidence="1">
    <location>
        <begin position="104"/>
        <end position="153"/>
    </location>
</feature>
<proteinExistence type="predicted"/>
<evidence type="ECO:0000256" key="1">
    <source>
        <dbReference type="SAM" id="MobiDB-lite"/>
    </source>
</evidence>
<feature type="compositionally biased region" description="Low complexity" evidence="1">
    <location>
        <begin position="119"/>
        <end position="146"/>
    </location>
</feature>
<dbReference type="AlphaFoldDB" id="A0A2P6V6Y2"/>
<name>A0A2P6V6Y2_9CHLO</name>
<protein>
    <submittedName>
        <fullName evidence="2">Mitochondrial import inner membrane translocase subunit Tim21</fullName>
    </submittedName>
</protein>
<dbReference type="PANTHER" id="PTHR35114:SF1">
    <property type="entry name" value="CYTOCHROME OXIDASE COMPLEX ASSEMBLY PROTEIN"/>
    <property type="match status" value="1"/>
</dbReference>
<dbReference type="PANTHER" id="PTHR35114">
    <property type="entry name" value="CYTOCHROME OXIDASE COMPLEX ASSEMBLY PROTEIN"/>
    <property type="match status" value="1"/>
</dbReference>
<evidence type="ECO:0000313" key="3">
    <source>
        <dbReference type="Proteomes" id="UP000239649"/>
    </source>
</evidence>
<keyword evidence="3" id="KW-1185">Reference proteome</keyword>
<comment type="caution">
    <text evidence="2">The sequence shown here is derived from an EMBL/GenBank/DDBJ whole genome shotgun (WGS) entry which is preliminary data.</text>
</comment>
<dbReference type="OrthoDB" id="535599at2759"/>
<gene>
    <name evidence="2" type="ORF">C2E20_6656</name>
</gene>
<evidence type="ECO:0000313" key="2">
    <source>
        <dbReference type="EMBL" id="PSC69846.1"/>
    </source>
</evidence>
<sequence length="153" mass="15657">MHDNDRFKAELGAPLSAGPWYNSSVLISPDGHLATVTLPVKGSRRSSDVTVRIVRRGGLRSTLLYNLVGGAEWEVLVMQAVIGMGPGGIPRSMSLLEQQVPDTAAAAGTAAAMGHGERPPAAQQAQQAAAPAAAAAAQEQPAAAAAGVRQGER</sequence>
<organism evidence="2 3">
    <name type="scientific">Micractinium conductrix</name>
    <dbReference type="NCBI Taxonomy" id="554055"/>
    <lineage>
        <taxon>Eukaryota</taxon>
        <taxon>Viridiplantae</taxon>
        <taxon>Chlorophyta</taxon>
        <taxon>core chlorophytes</taxon>
        <taxon>Trebouxiophyceae</taxon>
        <taxon>Chlorellales</taxon>
        <taxon>Chlorellaceae</taxon>
        <taxon>Chlorella clade</taxon>
        <taxon>Micractinium</taxon>
    </lineage>
</organism>
<dbReference type="EMBL" id="LHPF02000023">
    <property type="protein sequence ID" value="PSC69846.1"/>
    <property type="molecule type" value="Genomic_DNA"/>
</dbReference>
<accession>A0A2P6V6Y2</accession>